<dbReference type="Proteomes" id="UP000027730">
    <property type="component" value="Unassembled WGS sequence"/>
</dbReference>
<dbReference type="PANTHER" id="PTHR37784:SF4">
    <property type="entry name" value="TRANSCRIPTION FACTOR-LIKE PROTEIN EUC1"/>
    <property type="match status" value="1"/>
</dbReference>
<protein>
    <recommendedName>
        <fullName evidence="2">Transcription activator GCR1-like domain-containing protein</fullName>
    </recommendedName>
</protein>
<feature type="domain" description="Transcription activator GCR1-like" evidence="2">
    <location>
        <begin position="367"/>
        <end position="450"/>
    </location>
</feature>
<feature type="region of interest" description="Disordered" evidence="1">
    <location>
        <begin position="347"/>
        <end position="366"/>
    </location>
</feature>
<dbReference type="GeneID" id="25411068"/>
<dbReference type="EMBL" id="KL584712">
    <property type="protein sequence ID" value="KEQ72135.1"/>
    <property type="molecule type" value="Genomic_DNA"/>
</dbReference>
<dbReference type="STRING" id="1043004.A0A074WGF5"/>
<evidence type="ECO:0000313" key="4">
    <source>
        <dbReference type="Proteomes" id="UP000027730"/>
    </source>
</evidence>
<dbReference type="GO" id="GO:0000981">
    <property type="term" value="F:DNA-binding transcription factor activity, RNA polymerase II-specific"/>
    <property type="evidence" value="ECO:0007669"/>
    <property type="project" value="TreeGrafter"/>
</dbReference>
<dbReference type="RefSeq" id="XP_013426196.1">
    <property type="nucleotide sequence ID" value="XM_013570742.1"/>
</dbReference>
<feature type="region of interest" description="Disordered" evidence="1">
    <location>
        <begin position="501"/>
        <end position="553"/>
    </location>
</feature>
<dbReference type="PANTHER" id="PTHR37784">
    <property type="entry name" value="PROTEIN MSN1"/>
    <property type="match status" value="1"/>
</dbReference>
<evidence type="ECO:0000259" key="2">
    <source>
        <dbReference type="Pfam" id="PF12550"/>
    </source>
</evidence>
<reference evidence="3 4" key="1">
    <citation type="journal article" date="2014" name="BMC Genomics">
        <title>Genome sequencing of four Aureobasidium pullulans varieties: biotechnological potential, stress tolerance, and description of new species.</title>
        <authorList>
            <person name="Gostin Ar C."/>
            <person name="Ohm R.A."/>
            <person name="Kogej T."/>
            <person name="Sonjak S."/>
            <person name="Turk M."/>
            <person name="Zajc J."/>
            <person name="Zalar P."/>
            <person name="Grube M."/>
            <person name="Sun H."/>
            <person name="Han J."/>
            <person name="Sharma A."/>
            <person name="Chiniquy J."/>
            <person name="Ngan C.Y."/>
            <person name="Lipzen A."/>
            <person name="Barry K."/>
            <person name="Grigoriev I.V."/>
            <person name="Gunde-Cimerman N."/>
        </authorList>
    </citation>
    <scope>NUCLEOTIDE SEQUENCE [LARGE SCALE GENOMIC DNA]</scope>
    <source>
        <strain evidence="3 4">CBS 147.97</strain>
    </source>
</reference>
<dbReference type="GO" id="GO:0060963">
    <property type="term" value="P:positive regulation of ribosomal protein gene transcription by RNA polymerase II"/>
    <property type="evidence" value="ECO:0007669"/>
    <property type="project" value="TreeGrafter"/>
</dbReference>
<name>A0A074WGF5_9PEZI</name>
<feature type="compositionally biased region" description="Basic and acidic residues" evidence="1">
    <location>
        <begin position="501"/>
        <end position="533"/>
    </location>
</feature>
<proteinExistence type="predicted"/>
<feature type="compositionally biased region" description="Polar residues" evidence="1">
    <location>
        <begin position="534"/>
        <end position="545"/>
    </location>
</feature>
<dbReference type="InterPro" id="IPR052146">
    <property type="entry name" value="HOT1"/>
</dbReference>
<dbReference type="Pfam" id="PF12550">
    <property type="entry name" value="GCR1_C"/>
    <property type="match status" value="2"/>
</dbReference>
<feature type="domain" description="Transcription activator GCR1-like" evidence="2">
    <location>
        <begin position="237"/>
        <end position="301"/>
    </location>
</feature>
<accession>A0A074WGF5</accession>
<organism evidence="3 4">
    <name type="scientific">Aureobasidium namibiae CBS 147.97</name>
    <dbReference type="NCBI Taxonomy" id="1043004"/>
    <lineage>
        <taxon>Eukaryota</taxon>
        <taxon>Fungi</taxon>
        <taxon>Dikarya</taxon>
        <taxon>Ascomycota</taxon>
        <taxon>Pezizomycotina</taxon>
        <taxon>Dothideomycetes</taxon>
        <taxon>Dothideomycetidae</taxon>
        <taxon>Dothideales</taxon>
        <taxon>Saccotheciaceae</taxon>
        <taxon>Aureobasidium</taxon>
    </lineage>
</organism>
<evidence type="ECO:0000313" key="3">
    <source>
        <dbReference type="EMBL" id="KEQ72135.1"/>
    </source>
</evidence>
<keyword evidence="4" id="KW-1185">Reference proteome</keyword>
<dbReference type="InterPro" id="IPR022210">
    <property type="entry name" value="TF_GCR1-like"/>
</dbReference>
<dbReference type="HOGENOM" id="CLU_492556_0_0_1"/>
<gene>
    <name evidence="3" type="ORF">M436DRAFT_49450</name>
</gene>
<dbReference type="GO" id="GO:0000978">
    <property type="term" value="F:RNA polymerase II cis-regulatory region sequence-specific DNA binding"/>
    <property type="evidence" value="ECO:0007669"/>
    <property type="project" value="TreeGrafter"/>
</dbReference>
<evidence type="ECO:0000256" key="1">
    <source>
        <dbReference type="SAM" id="MobiDB-lite"/>
    </source>
</evidence>
<dbReference type="AlphaFoldDB" id="A0A074WGF5"/>
<dbReference type="OrthoDB" id="428577at2759"/>
<sequence>MPPILLMKRTLDDLDDLYDFDDFDDTEDDQEIIEPRPKRLRDKSLIAKEEGPTANATQAEEKHVAEKVVELLAPRIEAQVQQLMNGTAMRMLDVLGQKLARLESRMDEMHNEWRKSTSITNLKQRDAMVQQLASQQYQFGNRHQSAVQQYYGRTQAPPTATPNQDTNDASRTEDPLQTFFQEAAQAADSPQLIGPTVNRRGQFMTRRPRIETPNVTPIIQPTQDGKPDMNPENAPQYRLQRGSESVMQLWREFFVGSAEKPAINELDHRYGSAWRWKDSKEGVYYSMRRTVIDEIQPRVEARCHHSTGATGDIWLAVCEEMDAERTSMQFTLNQYIFELKRRDKPVIPPGTNKWDPEHPHPPPPPILSRTTPSVQKLWTEWFSGKSNYNGYATFPSIVEINHRFGNSWRQFQMPEYNIYLKRRCIIDIALRRIVEIGGDKAETTKKVLKMMDAERVAHSLSLSQYHAWAREKYGYHASTRTHLPKFVADLGEGLEEAVELEARTRSQLDEEESAVRDHSTDIDTAILDHERQSQSRSGHGQVSSVPPSPASMG</sequence>